<reference evidence="2 3" key="2">
    <citation type="journal article" date="2012" name="Open Biol.">
        <title>Characteristics of nucleosomes and linker DNA regions on the genome of the basidiomycete Mixia osmundae revealed by mono- and dinucleosome mapping.</title>
        <authorList>
            <person name="Nishida H."/>
            <person name="Kondo S."/>
            <person name="Matsumoto T."/>
            <person name="Suzuki Y."/>
            <person name="Yoshikawa H."/>
            <person name="Taylor T.D."/>
            <person name="Sugiyama J."/>
        </authorList>
    </citation>
    <scope>NUCLEOTIDE SEQUENCE [LARGE SCALE GENOMIC DNA]</scope>
    <source>
        <strain evidence="3">CBS 9802 / IAM 14324 / JCM 22182 / KY 12970</strain>
    </source>
</reference>
<keyword evidence="3" id="KW-1185">Reference proteome</keyword>
<sequence>MDDLLDLSWPAAATPQRVAGQTAQTSKPSNLQANPGSSLSSTKSYRATNPAQMSQYGHRSNQQLTVRSSVPATRATISRPSSVDDVHLPARTSRGQDPHVGGASGEVDAFSSLFDPPQAVLTSHSSVRPTQIAARPLTPSLRPSTPVLITPYVAAASNQAMPDDLWNFDALVAPAQRTKVTRSEVQYGKQRDLLDDSLENAFVPPSSVATQSSLDLQAAFDQDADDEILGALAAPVGALSAPSPGTSEAHEPPKASTDIPPHILGELVMMGFAPDLSSAALLKTRAASGQWDLQAAVESLMDMVLGADQSPQGARGRPLTGSLSRADDEESPSDDGMDPPSRRQRFKYEDSEADQTQSAKLASSHPSRVARGVAVPGAVQPWEGKANELLDQASMVGYNVLTTANKFWKSSKQQLQKAIDERTAASIASKGEGRALNGRPTDARPRWLTRELDAAGSNTDIPPVAFSDSVVGLISATEKRPTSSDSTDGTTTIGSAPAHAQSKPVQPLKPKHRRGETTASPLDLQTSDRHRIIGNKLFKLGDYAGAIDSYAVAIDALPRKHLLQIPLHNNMANANMRIGNDRQALQDATSALALLLDVEELKPNYKLDHAILRQDTLPEECASINLCDQLGKALSRRAKALEACEHWPMAQYDWLQLKSAGEVAIRSAGGLRTVYDGLARCRTAGERRSAQPIALRSRLAMQPTSSTTPETLGSAVRALRIANAAQEAEAGQRLELKDSVDQRLTVWRAGKESNLRALLTSLQLILWAELEWKAIGMHEVLTETQLKIRYMKAIAKVHPDKLSASCTLEQRMLADGVFATLNEAWHAAKRT</sequence>
<dbReference type="STRING" id="764103.G7DSQ4"/>
<organism evidence="2 3">
    <name type="scientific">Mixia osmundae (strain CBS 9802 / IAM 14324 / JCM 22182 / KY 12970)</name>
    <dbReference type="NCBI Taxonomy" id="764103"/>
    <lineage>
        <taxon>Eukaryota</taxon>
        <taxon>Fungi</taxon>
        <taxon>Dikarya</taxon>
        <taxon>Basidiomycota</taxon>
        <taxon>Pucciniomycotina</taxon>
        <taxon>Mixiomycetes</taxon>
        <taxon>Mixiales</taxon>
        <taxon>Mixiaceae</taxon>
        <taxon>Mixia</taxon>
    </lineage>
</organism>
<accession>G7DSQ4</accession>
<reference evidence="2 3" key="1">
    <citation type="journal article" date="2011" name="J. Gen. Appl. Microbiol.">
        <title>Draft genome sequencing of the enigmatic basidiomycete Mixia osmundae.</title>
        <authorList>
            <person name="Nishida H."/>
            <person name="Nagatsuka Y."/>
            <person name="Sugiyama J."/>
        </authorList>
    </citation>
    <scope>NUCLEOTIDE SEQUENCE [LARGE SCALE GENOMIC DNA]</scope>
    <source>
        <strain evidence="3">CBS 9802 / IAM 14324 / JCM 22182 / KY 12970</strain>
    </source>
</reference>
<feature type="compositionally biased region" description="Low complexity" evidence="1">
    <location>
        <begin position="483"/>
        <end position="495"/>
    </location>
</feature>
<dbReference type="InterPro" id="IPR011990">
    <property type="entry name" value="TPR-like_helical_dom_sf"/>
</dbReference>
<dbReference type="GO" id="GO:0005737">
    <property type="term" value="C:cytoplasm"/>
    <property type="evidence" value="ECO:0007669"/>
    <property type="project" value="TreeGrafter"/>
</dbReference>
<dbReference type="FunCoup" id="G7DSQ4">
    <property type="interactions" value="55"/>
</dbReference>
<dbReference type="eggNOG" id="KOG0431">
    <property type="taxonomic scope" value="Eukaryota"/>
</dbReference>
<dbReference type="PANTHER" id="PTHR23172:SF19">
    <property type="entry name" value="J DOMAIN-CONTAINING PROTEIN"/>
    <property type="match status" value="1"/>
</dbReference>
<dbReference type="AlphaFoldDB" id="G7DSQ4"/>
<gene>
    <name evidence="2" type="primary">Mo00256</name>
    <name evidence="2" type="ORF">E5Q_00256</name>
</gene>
<dbReference type="SUPFAM" id="SSF46565">
    <property type="entry name" value="Chaperone J-domain"/>
    <property type="match status" value="1"/>
</dbReference>
<dbReference type="InterPro" id="IPR036869">
    <property type="entry name" value="J_dom_sf"/>
</dbReference>
<feature type="compositionally biased region" description="Acidic residues" evidence="1">
    <location>
        <begin position="327"/>
        <end position="337"/>
    </location>
</feature>
<protein>
    <recommendedName>
        <fullName evidence="4">UBA domain-containing protein</fullName>
    </recommendedName>
</protein>
<dbReference type="OrthoDB" id="1717591at2759"/>
<evidence type="ECO:0000313" key="3">
    <source>
        <dbReference type="Proteomes" id="UP000009131"/>
    </source>
</evidence>
<dbReference type="GO" id="GO:0030276">
    <property type="term" value="F:clathrin binding"/>
    <property type="evidence" value="ECO:0007669"/>
    <property type="project" value="TreeGrafter"/>
</dbReference>
<dbReference type="GO" id="GO:0072318">
    <property type="term" value="P:clathrin coat disassembly"/>
    <property type="evidence" value="ECO:0007669"/>
    <property type="project" value="TreeGrafter"/>
</dbReference>
<feature type="region of interest" description="Disordered" evidence="1">
    <location>
        <begin position="476"/>
        <end position="521"/>
    </location>
</feature>
<dbReference type="GO" id="GO:0031982">
    <property type="term" value="C:vesicle"/>
    <property type="evidence" value="ECO:0007669"/>
    <property type="project" value="TreeGrafter"/>
</dbReference>
<evidence type="ECO:0008006" key="4">
    <source>
        <dbReference type="Google" id="ProtNLM"/>
    </source>
</evidence>
<feature type="region of interest" description="Disordered" evidence="1">
    <location>
        <begin position="239"/>
        <end position="260"/>
    </location>
</feature>
<name>G7DSQ4_MIXOS</name>
<comment type="caution">
    <text evidence="2">The sequence shown here is derived from an EMBL/GenBank/DDBJ whole genome shotgun (WGS) entry which is preliminary data.</text>
</comment>
<dbReference type="GO" id="GO:0072583">
    <property type="term" value="P:clathrin-dependent endocytosis"/>
    <property type="evidence" value="ECO:0007669"/>
    <property type="project" value="TreeGrafter"/>
</dbReference>
<dbReference type="InParanoid" id="G7DSQ4"/>
<dbReference type="OMA" id="TILWPEC"/>
<feature type="compositionally biased region" description="Polar residues" evidence="1">
    <location>
        <begin position="19"/>
        <end position="81"/>
    </location>
</feature>
<dbReference type="RefSeq" id="XP_014570457.1">
    <property type="nucleotide sequence ID" value="XM_014714971.1"/>
</dbReference>
<feature type="region of interest" description="Disordered" evidence="1">
    <location>
        <begin position="1"/>
        <end position="104"/>
    </location>
</feature>
<dbReference type="Proteomes" id="UP000009131">
    <property type="component" value="Unassembled WGS sequence"/>
</dbReference>
<feature type="compositionally biased region" description="Polar residues" evidence="1">
    <location>
        <begin position="354"/>
        <end position="366"/>
    </location>
</feature>
<proteinExistence type="predicted"/>
<evidence type="ECO:0000256" key="1">
    <source>
        <dbReference type="SAM" id="MobiDB-lite"/>
    </source>
</evidence>
<feature type="region of interest" description="Disordered" evidence="1">
    <location>
        <begin position="308"/>
        <end position="369"/>
    </location>
</feature>
<dbReference type="PANTHER" id="PTHR23172">
    <property type="entry name" value="AUXILIN/CYCLIN G-ASSOCIATED KINASE-RELATED"/>
    <property type="match status" value="1"/>
</dbReference>
<dbReference type="HOGENOM" id="CLU_005723_1_1_1"/>
<dbReference type="Gene3D" id="1.10.287.110">
    <property type="entry name" value="DnaJ domain"/>
    <property type="match status" value="1"/>
</dbReference>
<dbReference type="SUPFAM" id="SSF48452">
    <property type="entry name" value="TPR-like"/>
    <property type="match status" value="1"/>
</dbReference>
<evidence type="ECO:0000313" key="2">
    <source>
        <dbReference type="EMBL" id="GAA93612.1"/>
    </source>
</evidence>
<dbReference type="Gene3D" id="1.25.40.10">
    <property type="entry name" value="Tetratricopeptide repeat domain"/>
    <property type="match status" value="1"/>
</dbReference>
<dbReference type="EMBL" id="BABT02000008">
    <property type="protein sequence ID" value="GAA93612.1"/>
    <property type="molecule type" value="Genomic_DNA"/>
</dbReference>